<dbReference type="InterPro" id="IPR058636">
    <property type="entry name" value="Beta-barrel_YknX"/>
</dbReference>
<dbReference type="Pfam" id="PF25917">
    <property type="entry name" value="BSH_RND"/>
    <property type="match status" value="1"/>
</dbReference>
<evidence type="ECO:0000313" key="4">
    <source>
        <dbReference type="EMBL" id="BDU74735.1"/>
    </source>
</evidence>
<accession>A0AA48KB57</accession>
<dbReference type="KEGG" id="msil:METEAL_39090"/>
<dbReference type="PANTHER" id="PTHR30469:SF33">
    <property type="entry name" value="SLR1207 PROTEIN"/>
    <property type="match status" value="1"/>
</dbReference>
<dbReference type="GO" id="GO:1990281">
    <property type="term" value="C:efflux pump complex"/>
    <property type="evidence" value="ECO:0007669"/>
    <property type="project" value="TreeGrafter"/>
</dbReference>
<dbReference type="Gene3D" id="2.40.30.170">
    <property type="match status" value="1"/>
</dbReference>
<keyword evidence="5" id="KW-1185">Reference proteome</keyword>
<name>A0AA48KB57_9BACT</name>
<dbReference type="Gene3D" id="1.10.287.470">
    <property type="entry name" value="Helix hairpin bin"/>
    <property type="match status" value="1"/>
</dbReference>
<dbReference type="InterPro" id="IPR058625">
    <property type="entry name" value="MdtA-like_BSH"/>
</dbReference>
<dbReference type="RefSeq" id="WP_316413408.1">
    <property type="nucleotide sequence ID" value="NZ_AP027080.1"/>
</dbReference>
<dbReference type="AlphaFoldDB" id="A0AA48KB57"/>
<dbReference type="Gene3D" id="2.40.420.20">
    <property type="match status" value="1"/>
</dbReference>
<feature type="domain" description="Multidrug resistance protein MdtA-like barrel-sandwich hybrid" evidence="2">
    <location>
        <begin position="57"/>
        <end position="206"/>
    </location>
</feature>
<dbReference type="SUPFAM" id="SSF111369">
    <property type="entry name" value="HlyD-like secretion proteins"/>
    <property type="match status" value="1"/>
</dbReference>
<gene>
    <name evidence="4" type="ORF">METEAL_39090</name>
</gene>
<reference evidence="5" key="1">
    <citation type="journal article" date="2023" name="Int. J. Syst. Evol. Microbiol.">
        <title>Mesoterricola silvestris gen. nov., sp. nov., Mesoterricola sediminis sp. nov., Geothrix oryzae sp. nov., Geothrix edaphica sp. nov., Geothrix rubra sp. nov., and Geothrix limicola sp. nov., six novel members of Acidobacteriota isolated from soils.</title>
        <authorList>
            <person name="Itoh H."/>
            <person name="Sugisawa Y."/>
            <person name="Mise K."/>
            <person name="Xu Z."/>
            <person name="Kuniyasu M."/>
            <person name="Ushijima N."/>
            <person name="Kawano K."/>
            <person name="Kobayashi E."/>
            <person name="Shiratori Y."/>
            <person name="Masuda Y."/>
            <person name="Senoo K."/>
        </authorList>
    </citation>
    <scope>NUCLEOTIDE SEQUENCE [LARGE SCALE GENOMIC DNA]</scope>
    <source>
        <strain evidence="5">W79</strain>
    </source>
</reference>
<dbReference type="InterPro" id="IPR006143">
    <property type="entry name" value="RND_pump_MFP"/>
</dbReference>
<sequence length="405" mass="43148">MKPKQMWILGGGLVAVVAIGIAASRGDKGVPVQVATVARENIQAKVSANGKIQAVVKVDITANVMGQVTALKVKEGDLVKKGDLLLEIDNVRSKAAVESLRSASLAMAHDFETARARLEQARKDFARASANIKAGIISQSDFDLASTTLRTAQAAFDGAQQRVSQSRADLAGGQDALNKTRILAPMDGVVTAKRIELGETAVIGLQNQPGTVLVTISDMSRVEAEMEVDEASIPTVKMGQTAQVRIDAYPNQVFDGVVTEVGGSPIVQTNVNEAIKFKVKVMIKNPPSTIKPGLSNQADIFTGSRDQVLAIPLQALVMRDIKLKKGETFAPGAPREEEGVYVLEGGKAVFKALKTGLMGELNVEVLSGLKGGETLIMGPFKTLRELKGGEDVRVDKRKKIEKKES</sequence>
<proteinExistence type="inferred from homology"/>
<evidence type="ECO:0000256" key="1">
    <source>
        <dbReference type="ARBA" id="ARBA00009477"/>
    </source>
</evidence>
<dbReference type="GO" id="GO:0015562">
    <property type="term" value="F:efflux transmembrane transporter activity"/>
    <property type="evidence" value="ECO:0007669"/>
    <property type="project" value="TreeGrafter"/>
</dbReference>
<dbReference type="Gene3D" id="2.40.50.100">
    <property type="match status" value="1"/>
</dbReference>
<feature type="domain" description="YknX-like beta-barrel" evidence="3">
    <location>
        <begin position="224"/>
        <end position="296"/>
    </location>
</feature>
<dbReference type="EMBL" id="AP027080">
    <property type="protein sequence ID" value="BDU74735.1"/>
    <property type="molecule type" value="Genomic_DNA"/>
</dbReference>
<dbReference type="PANTHER" id="PTHR30469">
    <property type="entry name" value="MULTIDRUG RESISTANCE PROTEIN MDTA"/>
    <property type="match status" value="1"/>
</dbReference>
<dbReference type="PRINTS" id="PR01490">
    <property type="entry name" value="RTXTOXIND"/>
</dbReference>
<evidence type="ECO:0000259" key="2">
    <source>
        <dbReference type="Pfam" id="PF25917"/>
    </source>
</evidence>
<organism evidence="4 5">
    <name type="scientific">Mesoterricola silvestris</name>
    <dbReference type="NCBI Taxonomy" id="2927979"/>
    <lineage>
        <taxon>Bacteria</taxon>
        <taxon>Pseudomonadati</taxon>
        <taxon>Acidobacteriota</taxon>
        <taxon>Holophagae</taxon>
        <taxon>Holophagales</taxon>
        <taxon>Holophagaceae</taxon>
        <taxon>Mesoterricola</taxon>
    </lineage>
</organism>
<dbReference type="Proteomes" id="UP001238179">
    <property type="component" value="Chromosome"/>
</dbReference>
<evidence type="ECO:0000259" key="3">
    <source>
        <dbReference type="Pfam" id="PF25990"/>
    </source>
</evidence>
<comment type="similarity">
    <text evidence="1">Belongs to the membrane fusion protein (MFP) (TC 8.A.1) family.</text>
</comment>
<protein>
    <submittedName>
        <fullName evidence="4">RND transporter</fullName>
    </submittedName>
</protein>
<evidence type="ECO:0000313" key="5">
    <source>
        <dbReference type="Proteomes" id="UP001238179"/>
    </source>
</evidence>
<dbReference type="NCBIfam" id="TIGR01730">
    <property type="entry name" value="RND_mfp"/>
    <property type="match status" value="1"/>
</dbReference>
<dbReference type="Pfam" id="PF25990">
    <property type="entry name" value="Beta-barrel_YknX"/>
    <property type="match status" value="1"/>
</dbReference>